<dbReference type="Proteomes" id="UP000326354">
    <property type="component" value="Chromosome"/>
</dbReference>
<dbReference type="InterPro" id="IPR011047">
    <property type="entry name" value="Quinoprotein_ADH-like_sf"/>
</dbReference>
<feature type="signal peptide" evidence="1">
    <location>
        <begin position="1"/>
        <end position="20"/>
    </location>
</feature>
<evidence type="ECO:0000313" key="3">
    <source>
        <dbReference type="EMBL" id="BBM88007.1"/>
    </source>
</evidence>
<dbReference type="Gene3D" id="2.130.10.10">
    <property type="entry name" value="YVTN repeat-like/Quinoprotein amine dehydrogenase"/>
    <property type="match status" value="1"/>
</dbReference>
<organism evidence="3 4">
    <name type="scientific">Uabimicrobium amorphum</name>
    <dbReference type="NCBI Taxonomy" id="2596890"/>
    <lineage>
        <taxon>Bacteria</taxon>
        <taxon>Pseudomonadati</taxon>
        <taxon>Planctomycetota</taxon>
        <taxon>Candidatus Uabimicrobiia</taxon>
        <taxon>Candidatus Uabimicrobiales</taxon>
        <taxon>Candidatus Uabimicrobiaceae</taxon>
        <taxon>Candidatus Uabimicrobium</taxon>
    </lineage>
</organism>
<dbReference type="PANTHER" id="PTHR34512:SF30">
    <property type="entry name" value="OUTER MEMBRANE PROTEIN ASSEMBLY FACTOR BAMB"/>
    <property type="match status" value="1"/>
</dbReference>
<keyword evidence="4" id="KW-1185">Reference proteome</keyword>
<dbReference type="EMBL" id="AP019860">
    <property type="protein sequence ID" value="BBM88007.1"/>
    <property type="molecule type" value="Genomic_DNA"/>
</dbReference>
<evidence type="ECO:0000256" key="1">
    <source>
        <dbReference type="SAM" id="SignalP"/>
    </source>
</evidence>
<dbReference type="RefSeq" id="WP_151972093.1">
    <property type="nucleotide sequence ID" value="NZ_AP019860.1"/>
</dbReference>
<gene>
    <name evidence="3" type="ORF">UABAM_06423</name>
</gene>
<accession>A0A5S9IUI5</accession>
<evidence type="ECO:0000259" key="2">
    <source>
        <dbReference type="Pfam" id="PF13360"/>
    </source>
</evidence>
<evidence type="ECO:0000313" key="4">
    <source>
        <dbReference type="Proteomes" id="UP000326354"/>
    </source>
</evidence>
<name>A0A5S9IUI5_UABAM</name>
<sequence>MLNKKLAIALLCFVTCAVYADWPRYLGNDYGQAQTKIARQWPSDGPKVLWQKKLGVGYGGACIHNGEVFLLDRVDNKEDVLRCYSLENGKELWSVSFAAKGRLSYDGSRSTPAVSDTHVYAFGPFGDVYCVDRKTHKVAWTKNLGKEYGFAMRSIPHRWGFAQSPLLHDGKIILTPAISRRVGLVAFDAKTGKEAWNNKEFRGQTYVSPMIYNIAGVEQVVVMVSRAIAGVDPTNGKTLWTYKGYKNPIPIPTMTPLGNDRFFITGGYRSGSVVVDFTQKNGRFQVKEVAKLDKGAQIHPGVLVNRYIYVNLNENANLNSSPPNLACVSTQGKILWESKKGPAIGRGGIIAINGLLLILAGQSGELHLVEPSPTGVRTLAKAQVFQQSGGNYIWAPMAFSNGKLVIRDQTNLKCLDLR</sequence>
<dbReference type="InterPro" id="IPR015943">
    <property type="entry name" value="WD40/YVTN_repeat-like_dom_sf"/>
</dbReference>
<dbReference type="PANTHER" id="PTHR34512">
    <property type="entry name" value="CELL SURFACE PROTEIN"/>
    <property type="match status" value="1"/>
</dbReference>
<keyword evidence="1" id="KW-0732">Signal</keyword>
<dbReference type="SUPFAM" id="SSF50998">
    <property type="entry name" value="Quinoprotein alcohol dehydrogenase-like"/>
    <property type="match status" value="1"/>
</dbReference>
<feature type="chain" id="PRO_5024934237" evidence="1">
    <location>
        <begin position="21"/>
        <end position="418"/>
    </location>
</feature>
<dbReference type="InterPro" id="IPR002372">
    <property type="entry name" value="PQQ_rpt_dom"/>
</dbReference>
<proteinExistence type="predicted"/>
<dbReference type="OrthoDB" id="270859at2"/>
<dbReference type="KEGG" id="uam:UABAM_06423"/>
<feature type="domain" description="Pyrrolo-quinoline quinone repeat" evidence="2">
    <location>
        <begin position="78"/>
        <end position="309"/>
    </location>
</feature>
<dbReference type="AlphaFoldDB" id="A0A5S9IUI5"/>
<protein>
    <submittedName>
        <fullName evidence="3">Alcohol dehydrogenase</fullName>
    </submittedName>
</protein>
<reference evidence="3 4" key="1">
    <citation type="submission" date="2019-08" db="EMBL/GenBank/DDBJ databases">
        <title>Complete genome sequence of Candidatus Uab amorphum.</title>
        <authorList>
            <person name="Shiratori T."/>
            <person name="Suzuki S."/>
            <person name="Kakizawa Y."/>
            <person name="Ishida K."/>
        </authorList>
    </citation>
    <scope>NUCLEOTIDE SEQUENCE [LARGE SCALE GENOMIC DNA]</scope>
    <source>
        <strain evidence="3 4">SRT547</strain>
    </source>
</reference>
<dbReference type="Pfam" id="PF13360">
    <property type="entry name" value="PQQ_2"/>
    <property type="match status" value="1"/>
</dbReference>